<keyword evidence="3" id="KW-1185">Reference proteome</keyword>
<gene>
    <name evidence="1" type="ORF">C1SCF055_LOCUS19795</name>
</gene>
<dbReference type="EMBL" id="CAMXCT030001779">
    <property type="protein sequence ID" value="CAL4780322.1"/>
    <property type="molecule type" value="Genomic_DNA"/>
</dbReference>
<organism evidence="1">
    <name type="scientific">Cladocopium goreaui</name>
    <dbReference type="NCBI Taxonomy" id="2562237"/>
    <lineage>
        <taxon>Eukaryota</taxon>
        <taxon>Sar</taxon>
        <taxon>Alveolata</taxon>
        <taxon>Dinophyceae</taxon>
        <taxon>Suessiales</taxon>
        <taxon>Symbiodiniaceae</taxon>
        <taxon>Cladocopium</taxon>
    </lineage>
</organism>
<sequence length="85" mass="9203">MANDKRAKFHTSGGPRCRPCLGKGFARALLQSVAVKKEATESRDHGSLGLGAGNVAGRPFKEQPHVVTESQELCFLWKPKGRELG</sequence>
<dbReference type="AlphaFoldDB" id="A0A9P1CK86"/>
<comment type="caution">
    <text evidence="1">The sequence shown here is derived from an EMBL/GenBank/DDBJ whole genome shotgun (WGS) entry which is preliminary data.</text>
</comment>
<evidence type="ECO:0000313" key="1">
    <source>
        <dbReference type="EMBL" id="CAI3993010.1"/>
    </source>
</evidence>
<evidence type="ECO:0000313" key="2">
    <source>
        <dbReference type="EMBL" id="CAL4780322.1"/>
    </source>
</evidence>
<dbReference type="Proteomes" id="UP001152797">
    <property type="component" value="Unassembled WGS sequence"/>
</dbReference>
<protein>
    <submittedName>
        <fullName evidence="1">Uncharacterized protein</fullName>
    </submittedName>
</protein>
<evidence type="ECO:0000313" key="3">
    <source>
        <dbReference type="Proteomes" id="UP001152797"/>
    </source>
</evidence>
<reference evidence="1" key="1">
    <citation type="submission" date="2022-10" db="EMBL/GenBank/DDBJ databases">
        <authorList>
            <person name="Chen Y."/>
            <person name="Dougan E. K."/>
            <person name="Chan C."/>
            <person name="Rhodes N."/>
            <person name="Thang M."/>
        </authorList>
    </citation>
    <scope>NUCLEOTIDE SEQUENCE</scope>
</reference>
<dbReference type="EMBL" id="CAMXCT020001779">
    <property type="protein sequence ID" value="CAL1146385.1"/>
    <property type="molecule type" value="Genomic_DNA"/>
</dbReference>
<accession>A0A9P1CK86</accession>
<dbReference type="EMBL" id="CAMXCT010001779">
    <property type="protein sequence ID" value="CAI3993010.1"/>
    <property type="molecule type" value="Genomic_DNA"/>
</dbReference>
<name>A0A9P1CK86_9DINO</name>
<proteinExistence type="predicted"/>
<reference evidence="2 3" key="2">
    <citation type="submission" date="2024-05" db="EMBL/GenBank/DDBJ databases">
        <authorList>
            <person name="Chen Y."/>
            <person name="Shah S."/>
            <person name="Dougan E. K."/>
            <person name="Thang M."/>
            <person name="Chan C."/>
        </authorList>
    </citation>
    <scope>NUCLEOTIDE SEQUENCE [LARGE SCALE GENOMIC DNA]</scope>
</reference>